<evidence type="ECO:0000259" key="13">
    <source>
        <dbReference type="Pfam" id="PF06580"/>
    </source>
</evidence>
<feature type="domain" description="Histidine kinase/HSP90-like ATPase" evidence="12">
    <location>
        <begin position="471"/>
        <end position="572"/>
    </location>
</feature>
<feature type="transmembrane region" description="Helical" evidence="11">
    <location>
        <begin position="151"/>
        <end position="173"/>
    </location>
</feature>
<accession>A0A0R2K4D1</accession>
<feature type="transmembrane region" description="Helical" evidence="11">
    <location>
        <begin position="41"/>
        <end position="61"/>
    </location>
</feature>
<dbReference type="Pfam" id="PF06580">
    <property type="entry name" value="His_kinase"/>
    <property type="match status" value="1"/>
</dbReference>
<sequence length="580" mass="64198">MFNLLILLAERLGIIMVLAFLLVNTRFFRGLLEKRTLKTQLWLTVIFSLFVVIANLTGVEITNSKEVVTPLIITGLPQSDSIANTRMLVITSASLTGGPYVGLLVGLVGGLHRVIFGGFSDYFYIISSMLIGFLIGVLGDKVKEDKLYPSTPWVVVLSFSAELIQMLFIFAFHGLGLVKLIFVPMVLLNTIGACLFMEILKTYLSNERQLRAVQTKDVLELTNKTLPYFRNGLNFDSALHVCQIIKAYTNFDAVGLTDTENVLAHVGAGSDHHIAGEPVLTDLSKSVIAKGEEKLAFSQKEIGCPVAGCPLKAAIVLPLRVNEKTVGALKFYFKERSKMTVVEENLVNGLALIFSGQLAIGIAEEQTSLLNEAEIKALQVQINPHFFFNAINTIGALMRVDVDKAHEALMQLSAFFRSSLQNGQEKEITLEQEKKHVDAYMSIEKMRFPNKFELVYDVSVSNNILLPSFCLQIFVENAVRHAFGNKKRDNKITLQIQQVDDNYFEIIAQDNGNGVDSKVLEMVGEKPITESKGSGTALFNLNQRLQGLYGTKSKLQIKTGSEGTIFKTVIPLNFQEGANE</sequence>
<evidence type="ECO:0000256" key="6">
    <source>
        <dbReference type="ARBA" id="ARBA00022777"/>
    </source>
</evidence>
<evidence type="ECO:0000256" key="2">
    <source>
        <dbReference type="ARBA" id="ARBA00022475"/>
    </source>
</evidence>
<evidence type="ECO:0000256" key="8">
    <source>
        <dbReference type="ARBA" id="ARBA00022989"/>
    </source>
</evidence>
<evidence type="ECO:0000313" key="16">
    <source>
        <dbReference type="EMBL" id="SFV39540.1"/>
    </source>
</evidence>
<dbReference type="KEGG" id="laca:LAC1533_0120"/>
<feature type="transmembrane region" description="Helical" evidence="11">
    <location>
        <begin position="87"/>
        <end position="110"/>
    </location>
</feature>
<dbReference type="STRING" id="89059.LAC1533_0120"/>
<dbReference type="PANTHER" id="PTHR34220">
    <property type="entry name" value="SENSOR HISTIDINE KINASE YPDA"/>
    <property type="match status" value="1"/>
</dbReference>
<dbReference type="GO" id="GO:0005524">
    <property type="term" value="F:ATP binding"/>
    <property type="evidence" value="ECO:0007669"/>
    <property type="project" value="UniProtKB-KW"/>
</dbReference>
<dbReference type="EMBL" id="JQBK01000099">
    <property type="protein sequence ID" value="KRN80948.1"/>
    <property type="molecule type" value="Genomic_DNA"/>
</dbReference>
<evidence type="ECO:0000259" key="14">
    <source>
        <dbReference type="Pfam" id="PF07694"/>
    </source>
</evidence>
<dbReference type="Proteomes" id="UP000051491">
    <property type="component" value="Unassembled WGS sequence"/>
</dbReference>
<feature type="transmembrane region" description="Helical" evidence="11">
    <location>
        <begin position="122"/>
        <end position="139"/>
    </location>
</feature>
<dbReference type="AlphaFoldDB" id="A0A0R2K4D1"/>
<dbReference type="GO" id="GO:0005886">
    <property type="term" value="C:plasma membrane"/>
    <property type="evidence" value="ECO:0007669"/>
    <property type="project" value="UniProtKB-SubCell"/>
</dbReference>
<evidence type="ECO:0000259" key="12">
    <source>
        <dbReference type="Pfam" id="PF02518"/>
    </source>
</evidence>
<evidence type="ECO:0000313" key="15">
    <source>
        <dbReference type="EMBL" id="KRN80948.1"/>
    </source>
</evidence>
<dbReference type="GO" id="GO:0071555">
    <property type="term" value="P:cell wall organization"/>
    <property type="evidence" value="ECO:0007669"/>
    <property type="project" value="InterPro"/>
</dbReference>
<reference evidence="16" key="3">
    <citation type="submission" date="2016-11" db="EMBL/GenBank/DDBJ databases">
        <authorList>
            <person name="Jaros S."/>
            <person name="Januszkiewicz K."/>
            <person name="Wedrychowicz H."/>
        </authorList>
    </citation>
    <scope>NUCLEOTIDE SEQUENCE [LARGE SCALE GENOMIC DNA]</scope>
    <source>
        <strain evidence="16">ACA-DC 1533</strain>
    </source>
</reference>
<evidence type="ECO:0000313" key="17">
    <source>
        <dbReference type="Proteomes" id="UP000051491"/>
    </source>
</evidence>
<keyword evidence="6 15" id="KW-0418">Kinase</keyword>
<protein>
    <submittedName>
        <fullName evidence="16">Autolysis histidine kinase LytS</fullName>
    </submittedName>
    <submittedName>
        <fullName evidence="15">Sensor histidine kinase</fullName>
    </submittedName>
</protein>
<evidence type="ECO:0000313" key="18">
    <source>
        <dbReference type="Proteomes" id="UP000190935"/>
    </source>
</evidence>
<dbReference type="InterPro" id="IPR050640">
    <property type="entry name" value="Bact_2-comp_sensor_kinase"/>
</dbReference>
<keyword evidence="5" id="KW-0547">Nucleotide-binding</keyword>
<evidence type="ECO:0000256" key="1">
    <source>
        <dbReference type="ARBA" id="ARBA00004651"/>
    </source>
</evidence>
<feature type="transmembrane region" description="Helical" evidence="11">
    <location>
        <begin position="180"/>
        <end position="200"/>
    </location>
</feature>
<dbReference type="InterPro" id="IPR011620">
    <property type="entry name" value="Sig_transdc_His_kinase_LytS_TM"/>
</dbReference>
<evidence type="ECO:0000256" key="4">
    <source>
        <dbReference type="ARBA" id="ARBA00022692"/>
    </source>
</evidence>
<keyword evidence="7" id="KW-0067">ATP-binding</keyword>
<evidence type="ECO:0000256" key="9">
    <source>
        <dbReference type="ARBA" id="ARBA00023012"/>
    </source>
</evidence>
<reference evidence="18" key="2">
    <citation type="submission" date="2016-11" db="EMBL/GenBank/DDBJ databases">
        <authorList>
            <person name="Papadimitriou K."/>
        </authorList>
    </citation>
    <scope>NUCLEOTIDE SEQUENCE [LARGE SCALE GENOMIC DNA]</scope>
    <source>
        <strain evidence="18">ACA-DC 1533</strain>
    </source>
</reference>
<name>A0A0R2K4D1_9LACO</name>
<dbReference type="InterPro" id="IPR036890">
    <property type="entry name" value="HATPase_C_sf"/>
</dbReference>
<dbReference type="PANTHER" id="PTHR34220:SF7">
    <property type="entry name" value="SENSOR HISTIDINE KINASE YPDA"/>
    <property type="match status" value="1"/>
</dbReference>
<dbReference type="Gene3D" id="3.30.565.10">
    <property type="entry name" value="Histidine kinase-like ATPase, C-terminal domain"/>
    <property type="match status" value="1"/>
</dbReference>
<keyword evidence="4 11" id="KW-0812">Transmembrane</keyword>
<proteinExistence type="predicted"/>
<reference evidence="15 17" key="1">
    <citation type="journal article" date="2015" name="Genome Announc.">
        <title>Expanding the biotechnology potential of lactobacilli through comparative genomics of 213 strains and associated genera.</title>
        <authorList>
            <person name="Sun Z."/>
            <person name="Harris H.M."/>
            <person name="McCann A."/>
            <person name="Guo C."/>
            <person name="Argimon S."/>
            <person name="Zhang W."/>
            <person name="Yang X."/>
            <person name="Jeffery I.B."/>
            <person name="Cooney J.C."/>
            <person name="Kagawa T.F."/>
            <person name="Liu W."/>
            <person name="Song Y."/>
            <person name="Salvetti E."/>
            <person name="Wrobel A."/>
            <person name="Rasinkangas P."/>
            <person name="Parkhill J."/>
            <person name="Rea M.C."/>
            <person name="O'Sullivan O."/>
            <person name="Ritari J."/>
            <person name="Douillard F.P."/>
            <person name="Paul Ross R."/>
            <person name="Yang R."/>
            <person name="Briner A.E."/>
            <person name="Felis G.E."/>
            <person name="de Vos W.M."/>
            <person name="Barrangou R."/>
            <person name="Klaenhammer T.R."/>
            <person name="Caufield P.W."/>
            <person name="Cui Y."/>
            <person name="Zhang H."/>
            <person name="O'Toole P.W."/>
        </authorList>
    </citation>
    <scope>NUCLEOTIDE SEQUENCE [LARGE SCALE GENOMIC DNA]</scope>
    <source>
        <strain evidence="15 17">DSM 15353</strain>
    </source>
</reference>
<evidence type="ECO:0000256" key="7">
    <source>
        <dbReference type="ARBA" id="ARBA00022840"/>
    </source>
</evidence>
<dbReference type="Pfam" id="PF02518">
    <property type="entry name" value="HATPase_c"/>
    <property type="match status" value="1"/>
</dbReference>
<evidence type="ECO:0000256" key="3">
    <source>
        <dbReference type="ARBA" id="ARBA00022679"/>
    </source>
</evidence>
<dbReference type="OrthoDB" id="9776552at2"/>
<evidence type="ECO:0000256" key="10">
    <source>
        <dbReference type="ARBA" id="ARBA00023136"/>
    </source>
</evidence>
<feature type="domain" description="Signal transduction histidine kinase 5TM receptor LytS transmembrane region" evidence="14">
    <location>
        <begin position="26"/>
        <end position="202"/>
    </location>
</feature>
<dbReference type="GeneID" id="95348224"/>
<dbReference type="InterPro" id="IPR003594">
    <property type="entry name" value="HATPase_dom"/>
</dbReference>
<feature type="transmembrane region" description="Helical" evidence="11">
    <location>
        <begin position="12"/>
        <end position="29"/>
    </location>
</feature>
<gene>
    <name evidence="15" type="ORF">IV43_GL002278</name>
    <name evidence="16" type="ORF">LAC1533_0120</name>
</gene>
<dbReference type="RefSeq" id="WP_056988164.1">
    <property type="nucleotide sequence ID" value="NZ_JQBK01000099.1"/>
</dbReference>
<keyword evidence="3" id="KW-0808">Transferase</keyword>
<dbReference type="SUPFAM" id="SSF55874">
    <property type="entry name" value="ATPase domain of HSP90 chaperone/DNA topoisomerase II/histidine kinase"/>
    <property type="match status" value="1"/>
</dbReference>
<dbReference type="GO" id="GO:0000155">
    <property type="term" value="F:phosphorelay sensor kinase activity"/>
    <property type="evidence" value="ECO:0007669"/>
    <property type="project" value="InterPro"/>
</dbReference>
<organism evidence="15 17">
    <name type="scientific">Ligilactobacillus acidipiscis</name>
    <dbReference type="NCBI Taxonomy" id="89059"/>
    <lineage>
        <taxon>Bacteria</taxon>
        <taxon>Bacillati</taxon>
        <taxon>Bacillota</taxon>
        <taxon>Bacilli</taxon>
        <taxon>Lactobacillales</taxon>
        <taxon>Lactobacillaceae</taxon>
        <taxon>Ligilactobacillus</taxon>
    </lineage>
</organism>
<dbReference type="InterPro" id="IPR010559">
    <property type="entry name" value="Sig_transdc_His_kin_internal"/>
</dbReference>
<feature type="domain" description="Signal transduction histidine kinase internal region" evidence="13">
    <location>
        <begin position="373"/>
        <end position="452"/>
    </location>
</feature>
<keyword evidence="2" id="KW-1003">Cell membrane</keyword>
<keyword evidence="8 11" id="KW-1133">Transmembrane helix</keyword>
<evidence type="ECO:0000256" key="5">
    <source>
        <dbReference type="ARBA" id="ARBA00022741"/>
    </source>
</evidence>
<keyword evidence="10 11" id="KW-0472">Membrane</keyword>
<dbReference type="Proteomes" id="UP000190935">
    <property type="component" value="Chromosome I"/>
</dbReference>
<dbReference type="PATRIC" id="fig|89059.3.peg.2400"/>
<comment type="subcellular location">
    <subcellularLocation>
        <location evidence="1">Cell membrane</location>
        <topology evidence="1">Multi-pass membrane protein</topology>
    </subcellularLocation>
</comment>
<keyword evidence="9" id="KW-0902">Two-component regulatory system</keyword>
<evidence type="ECO:0000256" key="11">
    <source>
        <dbReference type="SAM" id="Phobius"/>
    </source>
</evidence>
<dbReference type="EMBL" id="LT630287">
    <property type="protein sequence ID" value="SFV39540.1"/>
    <property type="molecule type" value="Genomic_DNA"/>
</dbReference>
<dbReference type="Pfam" id="PF07694">
    <property type="entry name" value="5TM-5TMR_LYT"/>
    <property type="match status" value="1"/>
</dbReference>